<evidence type="ECO:0000256" key="1">
    <source>
        <dbReference type="ARBA" id="ARBA00004167"/>
    </source>
</evidence>
<dbReference type="Pfam" id="PF08205">
    <property type="entry name" value="C2-set_2"/>
    <property type="match status" value="1"/>
</dbReference>
<name>A0ABR3L9L3_9TELE</name>
<dbReference type="InterPro" id="IPR036179">
    <property type="entry name" value="Ig-like_dom_sf"/>
</dbReference>
<comment type="caution">
    <text evidence="6">The sequence shown here is derived from an EMBL/GenBank/DDBJ whole genome shotgun (WGS) entry which is preliminary data.</text>
</comment>
<evidence type="ECO:0000256" key="4">
    <source>
        <dbReference type="SAM" id="Phobius"/>
    </source>
</evidence>
<dbReference type="SUPFAM" id="SSF48726">
    <property type="entry name" value="Immunoglobulin"/>
    <property type="match status" value="3"/>
</dbReference>
<dbReference type="PANTHER" id="PTHR46484">
    <property type="entry name" value="SI:CH211-171H4.5-RELATED"/>
    <property type="match status" value="1"/>
</dbReference>
<accession>A0ABR3L9L3</accession>
<feature type="domain" description="Ig-like" evidence="5">
    <location>
        <begin position="164"/>
        <end position="255"/>
    </location>
</feature>
<dbReference type="InterPro" id="IPR003599">
    <property type="entry name" value="Ig_sub"/>
</dbReference>
<gene>
    <name evidence="6" type="ORF">QQF64_022124</name>
</gene>
<comment type="subcellular location">
    <subcellularLocation>
        <location evidence="1">Membrane</location>
        <topology evidence="1">Single-pass membrane protein</topology>
    </subcellularLocation>
</comment>
<dbReference type="EMBL" id="JAYMGO010000024">
    <property type="protein sequence ID" value="KAL1248806.1"/>
    <property type="molecule type" value="Genomic_DNA"/>
</dbReference>
<evidence type="ECO:0000313" key="7">
    <source>
        <dbReference type="Proteomes" id="UP001558613"/>
    </source>
</evidence>
<dbReference type="InterPro" id="IPR013162">
    <property type="entry name" value="CD80_C2-set"/>
</dbReference>
<keyword evidence="4" id="KW-0812">Transmembrane</keyword>
<evidence type="ECO:0000256" key="2">
    <source>
        <dbReference type="ARBA" id="ARBA00023136"/>
    </source>
</evidence>
<dbReference type="PANTHER" id="PTHR46484:SF8">
    <property type="entry name" value="B-CELL RECEPTOR CD22-LIKE-RELATED"/>
    <property type="match status" value="1"/>
</dbReference>
<keyword evidence="7" id="KW-1185">Reference proteome</keyword>
<dbReference type="InterPro" id="IPR013783">
    <property type="entry name" value="Ig-like_fold"/>
</dbReference>
<evidence type="ECO:0000313" key="6">
    <source>
        <dbReference type="EMBL" id="KAL1248806.1"/>
    </source>
</evidence>
<dbReference type="Proteomes" id="UP001558613">
    <property type="component" value="Unassembled WGS sequence"/>
</dbReference>
<proteinExistence type="predicted"/>
<evidence type="ECO:0000256" key="3">
    <source>
        <dbReference type="ARBA" id="ARBA00023157"/>
    </source>
</evidence>
<keyword evidence="2 4" id="KW-0472">Membrane</keyword>
<evidence type="ECO:0000259" key="5">
    <source>
        <dbReference type="PROSITE" id="PS50835"/>
    </source>
</evidence>
<protein>
    <recommendedName>
        <fullName evidence="5">Ig-like domain-containing protein</fullName>
    </recommendedName>
</protein>
<reference evidence="6 7" key="1">
    <citation type="submission" date="2023-09" db="EMBL/GenBank/DDBJ databases">
        <authorList>
            <person name="Wang M."/>
        </authorList>
    </citation>
    <scope>NUCLEOTIDE SEQUENCE [LARGE SCALE GENOMIC DNA]</scope>
    <source>
        <strain evidence="6">GT-2023</strain>
        <tissue evidence="6">Liver</tissue>
    </source>
</reference>
<dbReference type="Gene3D" id="2.60.40.10">
    <property type="entry name" value="Immunoglobulins"/>
    <property type="match status" value="3"/>
</dbReference>
<feature type="transmembrane region" description="Helical" evidence="4">
    <location>
        <begin position="352"/>
        <end position="377"/>
    </location>
</feature>
<keyword evidence="4" id="KW-1133">Transmembrane helix</keyword>
<dbReference type="Pfam" id="PF13895">
    <property type="entry name" value="Ig_2"/>
    <property type="match status" value="1"/>
</dbReference>
<keyword evidence="3" id="KW-1015">Disulfide bond</keyword>
<dbReference type="SMART" id="SM00409">
    <property type="entry name" value="IG"/>
    <property type="match status" value="3"/>
</dbReference>
<dbReference type="PROSITE" id="PS50835">
    <property type="entry name" value="IG_LIKE"/>
    <property type="match status" value="2"/>
</dbReference>
<organism evidence="6 7">
    <name type="scientific">Cirrhinus molitorella</name>
    <name type="common">mud carp</name>
    <dbReference type="NCBI Taxonomy" id="172907"/>
    <lineage>
        <taxon>Eukaryota</taxon>
        <taxon>Metazoa</taxon>
        <taxon>Chordata</taxon>
        <taxon>Craniata</taxon>
        <taxon>Vertebrata</taxon>
        <taxon>Euteleostomi</taxon>
        <taxon>Actinopterygii</taxon>
        <taxon>Neopterygii</taxon>
        <taxon>Teleostei</taxon>
        <taxon>Ostariophysi</taxon>
        <taxon>Cypriniformes</taxon>
        <taxon>Cyprinidae</taxon>
        <taxon>Labeoninae</taxon>
        <taxon>Labeonini</taxon>
        <taxon>Cirrhinus</taxon>
    </lineage>
</organism>
<feature type="domain" description="Ig-like" evidence="5">
    <location>
        <begin position="266"/>
        <end position="345"/>
    </location>
</feature>
<sequence>MSFLLQSLMAGNKISSFIFISSVLLHTQSAKNTDSTAVMPQTVTALKGSCVQIPCTFSIPDFEGKCNNAISIYGVWLKNKSQFAHTDSFIAFNGSANIISGFSDIQITGNLKERNCTTVFYNIMMNHSDNYYFRLEMEPDVFKATFNPNIGDSKTVNIAVRDSPQLPELKPSEPKYVKEETTLSLSCSAEAPCPKEPPTISWSNIPKSAHITTQLQEKPDKTQFVISNMTFKASYMDHRRNISCTATYPRNTPVETSVMLLVSYSPKETHIIITPSSGTNVTLTCKSKASPSNDLKYIWCKRGQDTPIAWVKTINLSKTHNQTGSYFCVAQNTFGNQSSKEVQLTEEGQKELSYLVIYGCAGGLLTFALLSAVFFYCMRRKASRQAHVTDSEQAEDKNIDMKAVYDNNAIVISNNCEKKETDDLHYGEIDFSKLPMDNKTREYSNNGPDTEYAELQVTERKRKINRV</sequence>
<dbReference type="InterPro" id="IPR007110">
    <property type="entry name" value="Ig-like_dom"/>
</dbReference>